<dbReference type="EMBL" id="PDEQ01000001">
    <property type="protein sequence ID" value="PEN15161.1"/>
    <property type="molecule type" value="Genomic_DNA"/>
</dbReference>
<dbReference type="Proteomes" id="UP000220102">
    <property type="component" value="Unassembled WGS sequence"/>
</dbReference>
<protein>
    <submittedName>
        <fullName evidence="2">Uncharacterized protein</fullName>
    </submittedName>
</protein>
<comment type="caution">
    <text evidence="2">The sequence shown here is derived from an EMBL/GenBank/DDBJ whole genome shotgun (WGS) entry which is preliminary data.</text>
</comment>
<evidence type="ECO:0000313" key="2">
    <source>
        <dbReference type="EMBL" id="PEN15161.1"/>
    </source>
</evidence>
<reference evidence="2 3" key="1">
    <citation type="submission" date="2017-10" db="EMBL/GenBank/DDBJ databases">
        <title>Draft genome of Longibacter Salinarum.</title>
        <authorList>
            <person name="Goh K.M."/>
            <person name="Shamsir M.S."/>
            <person name="Lim S.W."/>
        </authorList>
    </citation>
    <scope>NUCLEOTIDE SEQUENCE [LARGE SCALE GENOMIC DNA]</scope>
    <source>
        <strain evidence="2 3">KCTC 52045</strain>
    </source>
</reference>
<dbReference type="RefSeq" id="WP_098074059.1">
    <property type="nucleotide sequence ID" value="NZ_PDEQ01000001.1"/>
</dbReference>
<feature type="region of interest" description="Disordered" evidence="1">
    <location>
        <begin position="1"/>
        <end position="40"/>
    </location>
</feature>
<organism evidence="2 3">
    <name type="scientific">Longibacter salinarum</name>
    <dbReference type="NCBI Taxonomy" id="1850348"/>
    <lineage>
        <taxon>Bacteria</taxon>
        <taxon>Pseudomonadati</taxon>
        <taxon>Rhodothermota</taxon>
        <taxon>Rhodothermia</taxon>
        <taxon>Rhodothermales</taxon>
        <taxon>Salisaetaceae</taxon>
        <taxon>Longibacter</taxon>
    </lineage>
</organism>
<gene>
    <name evidence="2" type="ORF">CRI94_02435</name>
</gene>
<proteinExistence type="predicted"/>
<evidence type="ECO:0000313" key="3">
    <source>
        <dbReference type="Proteomes" id="UP000220102"/>
    </source>
</evidence>
<sequence>MTKDSSAAKSSPEPSHAHEHDEHVHDHDATSDHVEHDTSILDELESSVRERVECIAEVVDQWSDPDGERRKEAEHATLHAENLFTEEAIVFAINQFASTISAPLLASIVLKEREKGDRSEQRPTVFIEHGDRTPVDGLREVIVALTLGHPVRSFMSGASPAIVPAFLNDLTTSNGRLEADVVNRSEFPAPASDDVLILSGGEDSDEIEKEWISAGGDAARVIRAAAAYSVAIVDGSEPEDERHNLAEDALLHEGQATASLKVLWAPEDLTPDPILQAMADFRGVFPAHNDTPGVLEMQRAFLEAQDASHAYAAGMQFLVSRGAPEPQRGAHLRWSEYEDFDDVATWIRENAKDIVSVIARPSLQSRLPEALHAETLREKGIAVIDPGHVHRRPLVTHEVQCLLDVLA</sequence>
<feature type="compositionally biased region" description="Polar residues" evidence="1">
    <location>
        <begin position="1"/>
        <end position="13"/>
    </location>
</feature>
<dbReference type="OrthoDB" id="1493601at2"/>
<keyword evidence="3" id="KW-1185">Reference proteome</keyword>
<name>A0A2A8D2R1_9BACT</name>
<evidence type="ECO:0000256" key="1">
    <source>
        <dbReference type="SAM" id="MobiDB-lite"/>
    </source>
</evidence>
<accession>A0A2A8D2R1</accession>
<dbReference type="AlphaFoldDB" id="A0A2A8D2R1"/>
<feature type="compositionally biased region" description="Basic and acidic residues" evidence="1">
    <location>
        <begin position="15"/>
        <end position="39"/>
    </location>
</feature>